<gene>
    <name evidence="6" type="ORF">ACFPIJ_38365</name>
</gene>
<evidence type="ECO:0000256" key="2">
    <source>
        <dbReference type="ARBA" id="ARBA00023125"/>
    </source>
</evidence>
<feature type="domain" description="HTH gntR-type" evidence="5">
    <location>
        <begin position="55"/>
        <end position="122"/>
    </location>
</feature>
<evidence type="ECO:0000256" key="1">
    <source>
        <dbReference type="ARBA" id="ARBA00023015"/>
    </source>
</evidence>
<keyword evidence="3" id="KW-0804">Transcription</keyword>
<dbReference type="SMART" id="SM00895">
    <property type="entry name" value="FCD"/>
    <property type="match status" value="1"/>
</dbReference>
<dbReference type="Gene3D" id="1.10.10.10">
    <property type="entry name" value="Winged helix-like DNA-binding domain superfamily/Winged helix DNA-binding domain"/>
    <property type="match status" value="1"/>
</dbReference>
<dbReference type="RefSeq" id="WP_380122865.1">
    <property type="nucleotide sequence ID" value="NZ_JBHSIU010000054.1"/>
</dbReference>
<keyword evidence="2" id="KW-0238">DNA-binding</keyword>
<protein>
    <submittedName>
        <fullName evidence="6">FCD domain-containing protein</fullName>
    </submittedName>
</protein>
<organism evidence="6 7">
    <name type="scientific">Dactylosporangium cerinum</name>
    <dbReference type="NCBI Taxonomy" id="1434730"/>
    <lineage>
        <taxon>Bacteria</taxon>
        <taxon>Bacillati</taxon>
        <taxon>Actinomycetota</taxon>
        <taxon>Actinomycetes</taxon>
        <taxon>Micromonosporales</taxon>
        <taxon>Micromonosporaceae</taxon>
        <taxon>Dactylosporangium</taxon>
    </lineage>
</organism>
<dbReference type="InterPro" id="IPR011711">
    <property type="entry name" value="GntR_C"/>
</dbReference>
<evidence type="ECO:0000256" key="4">
    <source>
        <dbReference type="SAM" id="MobiDB-lite"/>
    </source>
</evidence>
<feature type="compositionally biased region" description="Polar residues" evidence="4">
    <location>
        <begin position="274"/>
        <end position="283"/>
    </location>
</feature>
<dbReference type="Pfam" id="PF07729">
    <property type="entry name" value="FCD"/>
    <property type="match status" value="1"/>
</dbReference>
<dbReference type="Proteomes" id="UP001595912">
    <property type="component" value="Unassembled WGS sequence"/>
</dbReference>
<dbReference type="Gene3D" id="1.20.120.530">
    <property type="entry name" value="GntR ligand-binding domain-like"/>
    <property type="match status" value="1"/>
</dbReference>
<reference evidence="7" key="1">
    <citation type="journal article" date="2019" name="Int. J. Syst. Evol. Microbiol.">
        <title>The Global Catalogue of Microorganisms (GCM) 10K type strain sequencing project: providing services to taxonomists for standard genome sequencing and annotation.</title>
        <authorList>
            <consortium name="The Broad Institute Genomics Platform"/>
            <consortium name="The Broad Institute Genome Sequencing Center for Infectious Disease"/>
            <person name="Wu L."/>
            <person name="Ma J."/>
        </authorList>
    </citation>
    <scope>NUCLEOTIDE SEQUENCE [LARGE SCALE GENOMIC DNA]</scope>
    <source>
        <strain evidence="7">CGMCC 4.7152</strain>
    </source>
</reference>
<name>A0ABV9W4T8_9ACTN</name>
<keyword evidence="7" id="KW-1185">Reference proteome</keyword>
<feature type="region of interest" description="Disordered" evidence="4">
    <location>
        <begin position="266"/>
        <end position="295"/>
    </location>
</feature>
<dbReference type="Pfam" id="PF00392">
    <property type="entry name" value="GntR"/>
    <property type="match status" value="1"/>
</dbReference>
<comment type="caution">
    <text evidence="6">The sequence shown here is derived from an EMBL/GenBank/DDBJ whole genome shotgun (WGS) entry which is preliminary data.</text>
</comment>
<evidence type="ECO:0000313" key="7">
    <source>
        <dbReference type="Proteomes" id="UP001595912"/>
    </source>
</evidence>
<keyword evidence="1" id="KW-0805">Transcription regulation</keyword>
<evidence type="ECO:0000259" key="5">
    <source>
        <dbReference type="PROSITE" id="PS50949"/>
    </source>
</evidence>
<evidence type="ECO:0000313" key="6">
    <source>
        <dbReference type="EMBL" id="MFC5003675.1"/>
    </source>
</evidence>
<dbReference type="SUPFAM" id="SSF46785">
    <property type="entry name" value="Winged helix' DNA-binding domain"/>
    <property type="match status" value="1"/>
</dbReference>
<dbReference type="InterPro" id="IPR000524">
    <property type="entry name" value="Tscrpt_reg_HTH_GntR"/>
</dbReference>
<dbReference type="PANTHER" id="PTHR43537:SF24">
    <property type="entry name" value="GLUCONATE OPERON TRANSCRIPTIONAL REPRESSOR"/>
    <property type="match status" value="1"/>
</dbReference>
<dbReference type="SMART" id="SM00345">
    <property type="entry name" value="HTH_GNTR"/>
    <property type="match status" value="1"/>
</dbReference>
<dbReference type="InterPro" id="IPR036388">
    <property type="entry name" value="WH-like_DNA-bd_sf"/>
</dbReference>
<dbReference type="PANTHER" id="PTHR43537">
    <property type="entry name" value="TRANSCRIPTIONAL REGULATOR, GNTR FAMILY"/>
    <property type="match status" value="1"/>
</dbReference>
<accession>A0ABV9W4T8</accession>
<dbReference type="InterPro" id="IPR036390">
    <property type="entry name" value="WH_DNA-bd_sf"/>
</dbReference>
<dbReference type="PROSITE" id="PS50949">
    <property type="entry name" value="HTH_GNTR"/>
    <property type="match status" value="1"/>
</dbReference>
<dbReference type="EMBL" id="JBHSIU010000054">
    <property type="protein sequence ID" value="MFC5003675.1"/>
    <property type="molecule type" value="Genomic_DNA"/>
</dbReference>
<dbReference type="InterPro" id="IPR008920">
    <property type="entry name" value="TF_FadR/GntR_C"/>
</dbReference>
<dbReference type="CDD" id="cd07377">
    <property type="entry name" value="WHTH_GntR"/>
    <property type="match status" value="1"/>
</dbReference>
<sequence length="295" mass="30679">MPSPDLPTEAPSPALRLPAEAPSPALRLPAEAPSPALRLPAEAPSPALRLPAEAPSLAEAVAQAVRDGIAAGELVADQTYSVYQLAELLGVSRSPVREGMLRLAEAGLVEIRRNRGFRVLPPRAHDVAEIIEIRLWLEPPAARKAAVHGTDEQHAAIRATLDAMAAAAARGDEAAFWPADRSLHDLLLRAAGNTRAAAIVAQLRSTTALLGPPTTASGRALTQIHAEHEPVVTAVIARDGAAAEAAMRTHLEATGALLVANLTARTQPPGARRNTGQPISVRQSAGVAVSRGPTT</sequence>
<proteinExistence type="predicted"/>
<feature type="region of interest" description="Disordered" evidence="4">
    <location>
        <begin position="1"/>
        <end position="40"/>
    </location>
</feature>
<evidence type="ECO:0000256" key="3">
    <source>
        <dbReference type="ARBA" id="ARBA00023163"/>
    </source>
</evidence>
<dbReference type="SUPFAM" id="SSF48008">
    <property type="entry name" value="GntR ligand-binding domain-like"/>
    <property type="match status" value="1"/>
</dbReference>